<comment type="caution">
    <text evidence="16">The sequence shown here is derived from an EMBL/GenBank/DDBJ whole genome shotgun (WGS) entry which is preliminary data.</text>
</comment>
<dbReference type="InterPro" id="IPR027304">
    <property type="entry name" value="Trigger_fact/SurA_dom_sf"/>
</dbReference>
<dbReference type="InterPro" id="IPR046357">
    <property type="entry name" value="PPIase_dom_sf"/>
</dbReference>
<dbReference type="InterPro" id="IPR036611">
    <property type="entry name" value="Trigger_fac_ribosome-bd_sf"/>
</dbReference>
<evidence type="ECO:0000313" key="16">
    <source>
        <dbReference type="EMBL" id="KPY14608.1"/>
    </source>
</evidence>
<proteinExistence type="inferred from homology"/>
<comment type="function">
    <text evidence="12">Involved in protein export. Acts as a chaperone by maintaining the newly synthesized protein in an open conformation. Functions as a peptidyl-prolyl cis-trans isomerase.</text>
</comment>
<evidence type="ECO:0000256" key="9">
    <source>
        <dbReference type="ARBA" id="ARBA00023235"/>
    </source>
</evidence>
<dbReference type="Gene3D" id="1.10.3120.10">
    <property type="entry name" value="Trigger factor, C-terminal domain"/>
    <property type="match status" value="1"/>
</dbReference>
<reference evidence="16 17" key="1">
    <citation type="submission" date="2015-09" db="EMBL/GenBank/DDBJ databases">
        <title>Genome announcement of multiple Pseudomonas syringae strains.</title>
        <authorList>
            <person name="Thakur S."/>
            <person name="Wang P.W."/>
            <person name="Gong Y."/>
            <person name="Weir B.S."/>
            <person name="Guttman D.S."/>
        </authorList>
    </citation>
    <scope>NUCLEOTIDE SEQUENCE [LARGE SCALE GENOMIC DNA]</scope>
    <source>
        <strain evidence="16 17">ICMP2740</strain>
    </source>
</reference>
<dbReference type="FunFam" id="3.30.70.1050:FF:000001">
    <property type="entry name" value="Trigger factor"/>
    <property type="match status" value="1"/>
</dbReference>
<dbReference type="GO" id="GO:0005737">
    <property type="term" value="C:cytoplasm"/>
    <property type="evidence" value="ECO:0007669"/>
    <property type="project" value="UniProtKB-SubCell"/>
</dbReference>
<dbReference type="InterPro" id="IPR005215">
    <property type="entry name" value="Trig_fac"/>
</dbReference>
<dbReference type="SUPFAM" id="SSF102735">
    <property type="entry name" value="Trigger factor ribosome-binding domain"/>
    <property type="match status" value="1"/>
</dbReference>
<dbReference type="SUPFAM" id="SSF54534">
    <property type="entry name" value="FKBP-like"/>
    <property type="match status" value="1"/>
</dbReference>
<dbReference type="Pfam" id="PF05697">
    <property type="entry name" value="Trigger_N"/>
    <property type="match status" value="1"/>
</dbReference>
<keyword evidence="9 12" id="KW-0413">Isomerase</keyword>
<keyword evidence="8 12" id="KW-0143">Chaperone</keyword>
<evidence type="ECO:0000259" key="15">
    <source>
        <dbReference type="PROSITE" id="PS50059"/>
    </source>
</evidence>
<evidence type="ECO:0000256" key="14">
    <source>
        <dbReference type="RuleBase" id="RU003914"/>
    </source>
</evidence>
<dbReference type="EC" id="5.2.1.8" evidence="3 12"/>
<evidence type="ECO:0000256" key="12">
    <source>
        <dbReference type="HAMAP-Rule" id="MF_00303"/>
    </source>
</evidence>
<evidence type="ECO:0000256" key="1">
    <source>
        <dbReference type="ARBA" id="ARBA00000971"/>
    </source>
</evidence>
<comment type="catalytic activity">
    <reaction evidence="1 12 13">
        <text>[protein]-peptidylproline (omega=180) = [protein]-peptidylproline (omega=0)</text>
        <dbReference type="Rhea" id="RHEA:16237"/>
        <dbReference type="Rhea" id="RHEA-COMP:10747"/>
        <dbReference type="Rhea" id="RHEA-COMP:10748"/>
        <dbReference type="ChEBI" id="CHEBI:83833"/>
        <dbReference type="ChEBI" id="CHEBI:83834"/>
        <dbReference type="EC" id="5.2.1.8"/>
    </reaction>
</comment>
<gene>
    <name evidence="12" type="primary">tig</name>
    <name evidence="16" type="ORF">ALO55_04688</name>
</gene>
<evidence type="ECO:0000256" key="4">
    <source>
        <dbReference type="ARBA" id="ARBA00016902"/>
    </source>
</evidence>
<protein>
    <recommendedName>
        <fullName evidence="4 12">Trigger factor</fullName>
        <shortName evidence="12">TF</shortName>
        <ecNumber evidence="3 12">5.2.1.8</ecNumber>
    </recommendedName>
    <alternativeName>
        <fullName evidence="11 12">PPIase</fullName>
    </alternativeName>
</protein>
<dbReference type="NCBIfam" id="TIGR00115">
    <property type="entry name" value="tig"/>
    <property type="match status" value="1"/>
</dbReference>
<dbReference type="PANTHER" id="PTHR30560:SF3">
    <property type="entry name" value="TRIGGER FACTOR-LIKE PROTEIN TIG, CHLOROPLASTIC"/>
    <property type="match status" value="1"/>
</dbReference>
<keyword evidence="5 12" id="KW-0963">Cytoplasm</keyword>
<dbReference type="PROSITE" id="PS50059">
    <property type="entry name" value="FKBP_PPIASE"/>
    <property type="match status" value="1"/>
</dbReference>
<name>A0ABD4BE31_PSESH</name>
<dbReference type="AlphaFoldDB" id="A0ABD4BE31"/>
<dbReference type="FunFam" id="3.10.50.40:FF:000001">
    <property type="entry name" value="Trigger factor"/>
    <property type="match status" value="1"/>
</dbReference>
<dbReference type="Pfam" id="PF00254">
    <property type="entry name" value="FKBP_C"/>
    <property type="match status" value="1"/>
</dbReference>
<organism evidence="16 17">
    <name type="scientific">Pseudomonas savastanoi pv. phaseolicola</name>
    <name type="common">Pseudomonas syringae pv. phaseolicola</name>
    <dbReference type="NCBI Taxonomy" id="319"/>
    <lineage>
        <taxon>Bacteria</taxon>
        <taxon>Pseudomonadati</taxon>
        <taxon>Pseudomonadota</taxon>
        <taxon>Gammaproteobacteria</taxon>
        <taxon>Pseudomonadales</taxon>
        <taxon>Pseudomonadaceae</taxon>
        <taxon>Pseudomonas</taxon>
    </lineage>
</organism>
<evidence type="ECO:0000256" key="7">
    <source>
        <dbReference type="ARBA" id="ARBA00023110"/>
    </source>
</evidence>
<evidence type="ECO:0000256" key="2">
    <source>
        <dbReference type="ARBA" id="ARBA00005464"/>
    </source>
</evidence>
<evidence type="ECO:0000256" key="10">
    <source>
        <dbReference type="ARBA" id="ARBA00023306"/>
    </source>
</evidence>
<keyword evidence="7 12" id="KW-0697">Rotamase</keyword>
<evidence type="ECO:0000256" key="5">
    <source>
        <dbReference type="ARBA" id="ARBA00022490"/>
    </source>
</evidence>
<dbReference type="InterPro" id="IPR037041">
    <property type="entry name" value="Trigger_fac_C_sf"/>
</dbReference>
<dbReference type="HAMAP" id="MF_00303">
    <property type="entry name" value="Trigger_factor_Tig"/>
    <property type="match status" value="1"/>
</dbReference>
<dbReference type="Gene3D" id="3.10.50.40">
    <property type="match status" value="1"/>
</dbReference>
<keyword evidence="10 12" id="KW-0131">Cell cycle</keyword>
<dbReference type="InterPro" id="IPR001179">
    <property type="entry name" value="PPIase_FKBP_dom"/>
</dbReference>
<comment type="similarity">
    <text evidence="2 12 14">Belongs to the FKBP-type PPIase family. Tig subfamily.</text>
</comment>
<dbReference type="PIRSF" id="PIRSF003095">
    <property type="entry name" value="Trigger_factor"/>
    <property type="match status" value="1"/>
</dbReference>
<evidence type="ECO:0000256" key="11">
    <source>
        <dbReference type="ARBA" id="ARBA00029986"/>
    </source>
</evidence>
<dbReference type="GO" id="GO:0051301">
    <property type="term" value="P:cell division"/>
    <property type="evidence" value="ECO:0007669"/>
    <property type="project" value="UniProtKB-KW"/>
</dbReference>
<dbReference type="Proteomes" id="UP000050396">
    <property type="component" value="Unassembled WGS sequence"/>
</dbReference>
<dbReference type="GO" id="GO:0015031">
    <property type="term" value="P:protein transport"/>
    <property type="evidence" value="ECO:0007669"/>
    <property type="project" value="UniProtKB-UniRule"/>
</dbReference>
<comment type="subcellular location">
    <subcellularLocation>
        <location evidence="12">Cytoplasm</location>
    </subcellularLocation>
    <text evidence="12">About half TF is bound to the ribosome near the polypeptide exit tunnel while the other half is free in the cytoplasm.</text>
</comment>
<evidence type="ECO:0000256" key="8">
    <source>
        <dbReference type="ARBA" id="ARBA00023186"/>
    </source>
</evidence>
<evidence type="ECO:0000256" key="6">
    <source>
        <dbReference type="ARBA" id="ARBA00022618"/>
    </source>
</evidence>
<evidence type="ECO:0000313" key="17">
    <source>
        <dbReference type="Proteomes" id="UP000050396"/>
    </source>
</evidence>
<keyword evidence="6 12" id="KW-0132">Cell division</keyword>
<dbReference type="GO" id="GO:0006457">
    <property type="term" value="P:protein folding"/>
    <property type="evidence" value="ECO:0007669"/>
    <property type="project" value="UniProtKB-UniRule"/>
</dbReference>
<accession>A0ABD4BE31</accession>
<dbReference type="Pfam" id="PF05698">
    <property type="entry name" value="Trigger_C"/>
    <property type="match status" value="1"/>
</dbReference>
<comment type="domain">
    <text evidence="12">Consists of 3 domains; the N-terminus binds the ribosome, the middle domain has PPIase activity, while the C-terminus has intrinsic chaperone activity on its own.</text>
</comment>
<evidence type="ECO:0000256" key="13">
    <source>
        <dbReference type="PROSITE-ProRule" id="PRU00277"/>
    </source>
</evidence>
<dbReference type="GO" id="GO:0003755">
    <property type="term" value="F:peptidyl-prolyl cis-trans isomerase activity"/>
    <property type="evidence" value="ECO:0007669"/>
    <property type="project" value="UniProtKB-UniRule"/>
</dbReference>
<sequence length="457" mass="50822">MHALDSGVGNGRLTSVQRGISMQVSVENTSALERRMTIGVPAERIETEVNKRLQQTARKAKIPGFRPGKVPMSVIRQRYEDGARQEALGDLIQATFYEAVVEQKLNPAGAPAVEPKSFEKGKDLEYVATFEVFPEFTVAGFDTIAVERLSADVVDSDLDNMLEVLRKQNVRFEVADRAAQNEDQLNIDFVGKVDGEVFAGGSATATQLVLGSGRMIPGFEDGLVGAKAGEERVLNVTFPEDYQNLELAGKAAEFTVTVNTVSEPKLPELNEEFFKQFGIKETGIEGFRTEVRKNMERELRQAIKSKVKNQVMDGLLAANPIEVPKALLENEVNRLRVQAVQQFGGNIKPDQLPAELFEEQAKRRVELGLIVAEVVKQFDLKPDDARVREMIQEMASAYQEPEQVVAWYYKNEQQMNEVRSVVLEEQVVDTVLQKASVTDKSVSYEEAVKPVEAPKAD</sequence>
<dbReference type="InterPro" id="IPR008880">
    <property type="entry name" value="Trigger_fac_C"/>
</dbReference>
<dbReference type="EMBL" id="LJQZ01000183">
    <property type="protein sequence ID" value="KPY14608.1"/>
    <property type="molecule type" value="Genomic_DNA"/>
</dbReference>
<dbReference type="InterPro" id="IPR008881">
    <property type="entry name" value="Trigger_fac_ribosome-bd_bac"/>
</dbReference>
<dbReference type="Gene3D" id="3.30.70.1050">
    <property type="entry name" value="Trigger factor ribosome-binding domain"/>
    <property type="match status" value="1"/>
</dbReference>
<dbReference type="SUPFAM" id="SSF109998">
    <property type="entry name" value="Triger factor/SurA peptide-binding domain-like"/>
    <property type="match status" value="1"/>
</dbReference>
<evidence type="ECO:0000256" key="3">
    <source>
        <dbReference type="ARBA" id="ARBA00013194"/>
    </source>
</evidence>
<feature type="domain" description="PPIase FKBP-type" evidence="15">
    <location>
        <begin position="182"/>
        <end position="242"/>
    </location>
</feature>
<dbReference type="PANTHER" id="PTHR30560">
    <property type="entry name" value="TRIGGER FACTOR CHAPERONE AND PEPTIDYL-PROLYL CIS/TRANS ISOMERASE"/>
    <property type="match status" value="1"/>
</dbReference>